<dbReference type="InterPro" id="IPR012338">
    <property type="entry name" value="Beta-lactam/transpept-like"/>
</dbReference>
<dbReference type="GO" id="GO:0009252">
    <property type="term" value="P:peptidoglycan biosynthetic process"/>
    <property type="evidence" value="ECO:0007669"/>
    <property type="project" value="UniProtKB-KW"/>
</dbReference>
<feature type="transmembrane region" description="Helical" evidence="14">
    <location>
        <begin position="30"/>
        <end position="49"/>
    </location>
</feature>
<dbReference type="Pfam" id="PF03717">
    <property type="entry name" value="PBP_dimer"/>
    <property type="match status" value="1"/>
</dbReference>
<evidence type="ECO:0000256" key="7">
    <source>
        <dbReference type="ARBA" id="ARBA00022692"/>
    </source>
</evidence>
<keyword evidence="18" id="KW-1185">Reference proteome</keyword>
<keyword evidence="9" id="KW-0133">Cell shape</keyword>
<dbReference type="Proteomes" id="UP000593892">
    <property type="component" value="Chromosome"/>
</dbReference>
<keyword evidence="10" id="KW-0573">Peptidoglycan synthesis</keyword>
<keyword evidence="6" id="KW-0645">Protease</keyword>
<gene>
    <name evidence="17" type="primary">mrdA</name>
    <name evidence="17" type="ORF">IRI77_08310</name>
</gene>
<dbReference type="Pfam" id="PF00905">
    <property type="entry name" value="Transpeptidase"/>
    <property type="match status" value="1"/>
</dbReference>
<evidence type="ECO:0000256" key="1">
    <source>
        <dbReference type="ARBA" id="ARBA00004167"/>
    </source>
</evidence>
<dbReference type="InterPro" id="IPR001460">
    <property type="entry name" value="PCN-bd_Tpept"/>
</dbReference>
<evidence type="ECO:0000313" key="17">
    <source>
        <dbReference type="EMBL" id="QOY89945.1"/>
    </source>
</evidence>
<dbReference type="KEGG" id="pfer:IRI77_08310"/>
<dbReference type="PANTHER" id="PTHR30627">
    <property type="entry name" value="PEPTIDOGLYCAN D,D-TRANSPEPTIDASE"/>
    <property type="match status" value="1"/>
</dbReference>
<evidence type="ECO:0000313" key="18">
    <source>
        <dbReference type="Proteomes" id="UP000593892"/>
    </source>
</evidence>
<dbReference type="Gene3D" id="3.30.1390.30">
    <property type="entry name" value="Penicillin-binding protein 2a, domain 3"/>
    <property type="match status" value="1"/>
</dbReference>
<evidence type="ECO:0000259" key="15">
    <source>
        <dbReference type="Pfam" id="PF00905"/>
    </source>
</evidence>
<dbReference type="GO" id="GO:0005886">
    <property type="term" value="C:plasma membrane"/>
    <property type="evidence" value="ECO:0007669"/>
    <property type="project" value="UniProtKB-SubCell"/>
</dbReference>
<evidence type="ECO:0000256" key="9">
    <source>
        <dbReference type="ARBA" id="ARBA00022960"/>
    </source>
</evidence>
<feature type="domain" description="Penicillin-binding protein dimerisation" evidence="16">
    <location>
        <begin position="72"/>
        <end position="238"/>
    </location>
</feature>
<reference evidence="17 18" key="1">
    <citation type="submission" date="2020-10" db="EMBL/GenBank/DDBJ databases">
        <title>Complete genome sequence of Paludibaculum fermentans P105T, a facultatively anaerobic acidobacterium capable of dissimilatory Fe(III) reduction.</title>
        <authorList>
            <person name="Dedysh S.N."/>
            <person name="Beletsky A.V."/>
            <person name="Kulichevskaya I.S."/>
            <person name="Mardanov A.V."/>
            <person name="Ravin N.V."/>
        </authorList>
    </citation>
    <scope>NUCLEOTIDE SEQUENCE [LARGE SCALE GENOMIC DNA]</scope>
    <source>
        <strain evidence="17 18">P105</strain>
    </source>
</reference>
<evidence type="ECO:0000256" key="12">
    <source>
        <dbReference type="ARBA" id="ARBA00023136"/>
    </source>
</evidence>
<dbReference type="EC" id="3.4.16.4" evidence="17"/>
<keyword evidence="12 14" id="KW-0472">Membrane</keyword>
<evidence type="ECO:0000259" key="16">
    <source>
        <dbReference type="Pfam" id="PF03717"/>
    </source>
</evidence>
<dbReference type="GO" id="GO:0008658">
    <property type="term" value="F:penicillin binding"/>
    <property type="evidence" value="ECO:0007669"/>
    <property type="project" value="InterPro"/>
</dbReference>
<dbReference type="NCBIfam" id="TIGR03423">
    <property type="entry name" value="pbp2_mrdA"/>
    <property type="match status" value="1"/>
</dbReference>
<dbReference type="GO" id="GO:0008360">
    <property type="term" value="P:regulation of cell shape"/>
    <property type="evidence" value="ECO:0007669"/>
    <property type="project" value="UniProtKB-KW"/>
</dbReference>
<evidence type="ECO:0000256" key="11">
    <source>
        <dbReference type="ARBA" id="ARBA00022989"/>
    </source>
</evidence>
<dbReference type="GO" id="GO:0006508">
    <property type="term" value="P:proteolysis"/>
    <property type="evidence" value="ECO:0007669"/>
    <property type="project" value="UniProtKB-KW"/>
</dbReference>
<keyword evidence="3" id="KW-1003">Cell membrane</keyword>
<evidence type="ECO:0000256" key="5">
    <source>
        <dbReference type="ARBA" id="ARBA00022645"/>
    </source>
</evidence>
<dbReference type="InterPro" id="IPR050515">
    <property type="entry name" value="Beta-lactam/transpept"/>
</dbReference>
<dbReference type="InterPro" id="IPR005311">
    <property type="entry name" value="PBP_dimer"/>
</dbReference>
<evidence type="ECO:0000256" key="3">
    <source>
        <dbReference type="ARBA" id="ARBA00022475"/>
    </source>
</evidence>
<evidence type="ECO:0000256" key="4">
    <source>
        <dbReference type="ARBA" id="ARBA00022519"/>
    </source>
</evidence>
<name>A0A7S7NUA2_PALFE</name>
<comment type="subcellular location">
    <subcellularLocation>
        <location evidence="2">Cell membrane</location>
    </subcellularLocation>
    <subcellularLocation>
        <location evidence="1">Membrane</location>
        <topology evidence="1">Single-pass membrane protein</topology>
    </subcellularLocation>
</comment>
<dbReference type="Gene3D" id="3.40.710.10">
    <property type="entry name" value="DD-peptidase/beta-lactamase superfamily"/>
    <property type="match status" value="1"/>
</dbReference>
<dbReference type="Gene3D" id="3.90.1310.10">
    <property type="entry name" value="Penicillin-binding protein 2a (Domain 2)"/>
    <property type="match status" value="1"/>
</dbReference>
<evidence type="ECO:0000256" key="14">
    <source>
        <dbReference type="SAM" id="Phobius"/>
    </source>
</evidence>
<sequence>MKLIPQERQPDASVTRPLIRDDTKFAAGKIAVFQYFAVCVFVFLALGYWDLQVRNEEFYLEKAYQNQIKSLPIPAPRGKIVDRDGRVIVDNHSSYRLILSRDSLREEHVIPIAAGLNLDANDLSAKIRRFRRQPTYFTIPLKEELTADELTFVEAHKGADSFPEMELIKSQFRVYPRDGVAAHLLGYVGEINEPELNSQEWANHNPGDVIGKSGIERFYNEQLTGVDGQRQVRVDNRMNTREVLGITEAQPGKDLKLTIDLDLQVVAELAMQNKRGAVVALDPRTGEVLAFVSTPAPDPNHFVGRIDAKEWAALATDPYKPLFNRALAAQQAPGSTFKPIMALAALEAGIIDENFTVQCNGGANWYGRWFKCHKKTGHGTVNLKTAIAQSCDVFFYAVGNKLGIDKIAEYAEMAGLGHKTGIDLPGEKEGVVPSSKWKIRTQREKWYAGETISVSVGQGALTVTPLQLAHAIGGIATGGVWMRPHVVKEEAGKAGKLEPARKAQLNLDNVNKVIAGMYAVVNEWGTGSMAHIPGIELCGKTGTAQLASNDLLKSRDMGEAFRDNGWFVGFAPRNSPEIVVAALYENGAHGDRASWIVRDVVKAYFDKKARLNKLQQPTPGVASLLSRPGEIAR</sequence>
<dbReference type="FunFam" id="3.40.710.10:FF:000024">
    <property type="entry name" value="Penicillin-binding protein 2"/>
    <property type="match status" value="1"/>
</dbReference>
<dbReference type="PANTHER" id="PTHR30627:SF2">
    <property type="entry name" value="PEPTIDOGLYCAN D,D-TRANSPEPTIDASE MRDA"/>
    <property type="match status" value="1"/>
</dbReference>
<dbReference type="GO" id="GO:0071972">
    <property type="term" value="F:peptidoglycan L,D-transpeptidase activity"/>
    <property type="evidence" value="ECO:0007669"/>
    <property type="project" value="TreeGrafter"/>
</dbReference>
<dbReference type="InterPro" id="IPR036138">
    <property type="entry name" value="PBP_dimer_sf"/>
</dbReference>
<evidence type="ECO:0000256" key="6">
    <source>
        <dbReference type="ARBA" id="ARBA00022670"/>
    </source>
</evidence>
<organism evidence="17 18">
    <name type="scientific">Paludibaculum fermentans</name>
    <dbReference type="NCBI Taxonomy" id="1473598"/>
    <lineage>
        <taxon>Bacteria</taxon>
        <taxon>Pseudomonadati</taxon>
        <taxon>Acidobacteriota</taxon>
        <taxon>Terriglobia</taxon>
        <taxon>Bryobacterales</taxon>
        <taxon>Bryobacteraceae</taxon>
        <taxon>Paludibaculum</taxon>
    </lineage>
</organism>
<accession>A0A7S7NUA2</accession>
<dbReference type="InterPro" id="IPR017790">
    <property type="entry name" value="Penicillin-binding_protein_2"/>
</dbReference>
<evidence type="ECO:0000256" key="13">
    <source>
        <dbReference type="ARBA" id="ARBA00023316"/>
    </source>
</evidence>
<keyword evidence="13" id="KW-0961">Cell wall biogenesis/degradation</keyword>
<dbReference type="GO" id="GO:0071555">
    <property type="term" value="P:cell wall organization"/>
    <property type="evidence" value="ECO:0007669"/>
    <property type="project" value="UniProtKB-KW"/>
</dbReference>
<protein>
    <submittedName>
        <fullName evidence="17">Penicillin-binding protein 2</fullName>
        <ecNumber evidence="17">3.4.16.4</ecNumber>
    </submittedName>
</protein>
<evidence type="ECO:0000256" key="8">
    <source>
        <dbReference type="ARBA" id="ARBA00022801"/>
    </source>
</evidence>
<dbReference type="GO" id="GO:0009002">
    <property type="term" value="F:serine-type D-Ala-D-Ala carboxypeptidase activity"/>
    <property type="evidence" value="ECO:0007669"/>
    <property type="project" value="UniProtKB-EC"/>
</dbReference>
<evidence type="ECO:0000256" key="2">
    <source>
        <dbReference type="ARBA" id="ARBA00004236"/>
    </source>
</evidence>
<keyword evidence="11 14" id="KW-1133">Transmembrane helix</keyword>
<feature type="domain" description="Penicillin-binding protein transpeptidase" evidence="15">
    <location>
        <begin position="276"/>
        <end position="592"/>
    </location>
</feature>
<dbReference type="EMBL" id="CP063849">
    <property type="protein sequence ID" value="QOY89945.1"/>
    <property type="molecule type" value="Genomic_DNA"/>
</dbReference>
<evidence type="ECO:0000256" key="10">
    <source>
        <dbReference type="ARBA" id="ARBA00022984"/>
    </source>
</evidence>
<dbReference type="SUPFAM" id="SSF56601">
    <property type="entry name" value="beta-lactamase/transpeptidase-like"/>
    <property type="match status" value="1"/>
</dbReference>
<dbReference type="RefSeq" id="WP_194451608.1">
    <property type="nucleotide sequence ID" value="NZ_CP063849.1"/>
</dbReference>
<dbReference type="SUPFAM" id="SSF56519">
    <property type="entry name" value="Penicillin binding protein dimerisation domain"/>
    <property type="match status" value="1"/>
</dbReference>
<keyword evidence="8 17" id="KW-0378">Hydrolase</keyword>
<keyword evidence="7 14" id="KW-0812">Transmembrane</keyword>
<keyword evidence="5 17" id="KW-0121">Carboxypeptidase</keyword>
<dbReference type="AlphaFoldDB" id="A0A7S7NUA2"/>
<keyword evidence="4" id="KW-0997">Cell inner membrane</keyword>
<proteinExistence type="predicted"/>